<dbReference type="Proteomes" id="UP000287394">
    <property type="component" value="Chromosome"/>
</dbReference>
<dbReference type="InterPro" id="IPR052556">
    <property type="entry name" value="PolySynth_Transporter"/>
</dbReference>
<comment type="subcellular location">
    <subcellularLocation>
        <location evidence="1">Membrane</location>
        <topology evidence="1">Multi-pass membrane protein</topology>
    </subcellularLocation>
</comment>
<dbReference type="RefSeq" id="WP_119323483.1">
    <property type="nucleotide sequence ID" value="NZ_AP025739.1"/>
</dbReference>
<dbReference type="InterPro" id="IPR002797">
    <property type="entry name" value="Polysacc_synth"/>
</dbReference>
<dbReference type="AlphaFoldDB" id="A0A402D1T4"/>
<name>A0A402D1T4_9BACT</name>
<evidence type="ECO:0000256" key="4">
    <source>
        <dbReference type="ARBA" id="ARBA00023136"/>
    </source>
</evidence>
<organism evidence="5 6">
    <name type="scientific">Capsulimonas corticalis</name>
    <dbReference type="NCBI Taxonomy" id="2219043"/>
    <lineage>
        <taxon>Bacteria</taxon>
        <taxon>Bacillati</taxon>
        <taxon>Armatimonadota</taxon>
        <taxon>Armatimonadia</taxon>
        <taxon>Capsulimonadales</taxon>
        <taxon>Capsulimonadaceae</taxon>
        <taxon>Capsulimonas</taxon>
    </lineage>
</organism>
<dbReference type="OrthoDB" id="139030at2"/>
<evidence type="ECO:0000256" key="2">
    <source>
        <dbReference type="ARBA" id="ARBA00022692"/>
    </source>
</evidence>
<sequence>MSTKRTVAKNIVSTLVTQLLSWALAFLVTLYLPRYLGAANMGKLSSVYSLVSITGVFVALGTSTVLIKEIARDRSRAGVLVASAVTMRVPFGIASTLLALTIAHLLGYDSVLQRIVVIGAIGVLVNSLNDAIGSALQGLENMTRMNAIVVTEKFLSAVLTIAAVFLKAPLWAFIAVGLACSMISLSINVVALKAAGWRFGRPSRADIVHLIKEGMPYFGWYAFVALYGQTDPIVLRMIASDKEAGYYAVAFRLIGTTMFIPAAIASALLPTLSRLYSTDREQFDGLARRALTLIMFCAMPVAAVLIVQPELVLRLIYRGQFLESAPVLRVGGLAMLLWYATSFFARLVVSCDRQQSMVKTSAIAAVVGIPACFLGTYLTHRFWGNGAIGAMASDVALEIYLLVVYLHQLPENTFGRAAVIQMLRFVGASAPVVVLLSLTYMLHLGLWVVIPCTLAYFGACWLLKCLTPDDIRLLRQTFARKVKA</sequence>
<protein>
    <submittedName>
        <fullName evidence="5">Polysaccharide biosynthesis protein</fullName>
    </submittedName>
</protein>
<proteinExistence type="predicted"/>
<keyword evidence="4" id="KW-0472">Membrane</keyword>
<accession>A0A402D1T4</accession>
<reference evidence="5 6" key="1">
    <citation type="journal article" date="2019" name="Int. J. Syst. Evol. Microbiol.">
        <title>Capsulimonas corticalis gen. nov., sp. nov., an aerobic capsulated bacterium, of a novel bacterial order, Capsulimonadales ord. nov., of the class Armatimonadia of the phylum Armatimonadetes.</title>
        <authorList>
            <person name="Li J."/>
            <person name="Kudo C."/>
            <person name="Tonouchi A."/>
        </authorList>
    </citation>
    <scope>NUCLEOTIDE SEQUENCE [LARGE SCALE GENOMIC DNA]</scope>
    <source>
        <strain evidence="5 6">AX-7</strain>
    </source>
</reference>
<evidence type="ECO:0000313" key="6">
    <source>
        <dbReference type="Proteomes" id="UP000287394"/>
    </source>
</evidence>
<keyword evidence="6" id="KW-1185">Reference proteome</keyword>
<dbReference type="PANTHER" id="PTHR43424">
    <property type="entry name" value="LOCUS PUTATIVE PROTEIN 1-RELATED"/>
    <property type="match status" value="1"/>
</dbReference>
<dbReference type="CDD" id="cd13128">
    <property type="entry name" value="MATE_Wzx_like"/>
    <property type="match status" value="1"/>
</dbReference>
<dbReference type="Pfam" id="PF01943">
    <property type="entry name" value="Polysacc_synt"/>
    <property type="match status" value="1"/>
</dbReference>
<keyword evidence="2" id="KW-0812">Transmembrane</keyword>
<evidence type="ECO:0000313" key="5">
    <source>
        <dbReference type="EMBL" id="BDI28731.1"/>
    </source>
</evidence>
<dbReference type="GO" id="GO:0016020">
    <property type="term" value="C:membrane"/>
    <property type="evidence" value="ECO:0007669"/>
    <property type="project" value="UniProtKB-SubCell"/>
</dbReference>
<evidence type="ECO:0000256" key="1">
    <source>
        <dbReference type="ARBA" id="ARBA00004141"/>
    </source>
</evidence>
<dbReference type="PANTHER" id="PTHR43424:SF1">
    <property type="entry name" value="LOCUS PUTATIVE PROTEIN 1-RELATED"/>
    <property type="match status" value="1"/>
</dbReference>
<dbReference type="KEGG" id="ccot:CCAX7_007820"/>
<dbReference type="EMBL" id="AP025739">
    <property type="protein sequence ID" value="BDI28731.1"/>
    <property type="molecule type" value="Genomic_DNA"/>
</dbReference>
<keyword evidence="3" id="KW-1133">Transmembrane helix</keyword>
<gene>
    <name evidence="5" type="ORF">CCAX7_007820</name>
</gene>
<evidence type="ECO:0000256" key="3">
    <source>
        <dbReference type="ARBA" id="ARBA00022989"/>
    </source>
</evidence>